<dbReference type="PANTHER" id="PTHR36505:SF1">
    <property type="entry name" value="BLR1072 PROTEIN"/>
    <property type="match status" value="1"/>
</dbReference>
<accession>A0A1H3J4D4</accession>
<gene>
    <name evidence="4" type="ORF">SAMN05444340_10650</name>
</gene>
<organism evidence="4 5">
    <name type="scientific">Citreimonas salinaria</name>
    <dbReference type="NCBI Taxonomy" id="321339"/>
    <lineage>
        <taxon>Bacteria</taxon>
        <taxon>Pseudomonadati</taxon>
        <taxon>Pseudomonadota</taxon>
        <taxon>Alphaproteobacteria</taxon>
        <taxon>Rhodobacterales</taxon>
        <taxon>Roseobacteraceae</taxon>
        <taxon>Citreimonas</taxon>
    </lineage>
</organism>
<dbReference type="Gene3D" id="2.30.30.240">
    <property type="entry name" value="PRC-barrel domain"/>
    <property type="match status" value="2"/>
</dbReference>
<sequence>MKRLIGTTAIATLMALPLAAQQDSDNQSATGSQAPAEAGSLVTTGDANTDATAQGGVTDGTAAQADTQAAQPAERQQQDTAQMRIEVTSLIDQAVYLPSDEARQNVRRVMDEAPDNWEMVGEIRDLIVARDGTVAGVMIDAGGYLGGDNAQRIVPMNAMTFVRDGNDEGEYFVLFRGNEQAFGQAPAYDSAAVRQAGGASAAEAGFLDDVQREGQPVEMVDVNVDNVLGARAYGPQGEWVGAVSELAVAEDGQIEAFIVDVGGFLGVGDKPVALEPDQVDVTRTGDDALRVSVDATEAELESMERWAGAES</sequence>
<dbReference type="Pfam" id="PF05239">
    <property type="entry name" value="PRC"/>
    <property type="match status" value="1"/>
</dbReference>
<dbReference type="Proteomes" id="UP000199286">
    <property type="component" value="Unassembled WGS sequence"/>
</dbReference>
<reference evidence="4 5" key="1">
    <citation type="submission" date="2016-10" db="EMBL/GenBank/DDBJ databases">
        <authorList>
            <person name="de Groot N.N."/>
        </authorList>
    </citation>
    <scope>NUCLEOTIDE SEQUENCE [LARGE SCALE GENOMIC DNA]</scope>
    <source>
        <strain evidence="4 5">DSM 26880</strain>
    </source>
</reference>
<dbReference type="InterPro" id="IPR011033">
    <property type="entry name" value="PRC_barrel-like_sf"/>
</dbReference>
<evidence type="ECO:0000259" key="3">
    <source>
        <dbReference type="Pfam" id="PF05239"/>
    </source>
</evidence>
<evidence type="ECO:0000313" key="5">
    <source>
        <dbReference type="Proteomes" id="UP000199286"/>
    </source>
</evidence>
<dbReference type="STRING" id="321339.SAMN05444340_10650"/>
<feature type="domain" description="PRC-barrel" evidence="3">
    <location>
        <begin position="222"/>
        <end position="295"/>
    </location>
</feature>
<protein>
    <submittedName>
        <fullName evidence="4">PRC-barrel domain-containing protein</fullName>
    </submittedName>
</protein>
<dbReference type="AlphaFoldDB" id="A0A1H3J4D4"/>
<evidence type="ECO:0000313" key="4">
    <source>
        <dbReference type="EMBL" id="SDY34811.1"/>
    </source>
</evidence>
<dbReference type="EMBL" id="FNPF01000006">
    <property type="protein sequence ID" value="SDY34811.1"/>
    <property type="molecule type" value="Genomic_DNA"/>
</dbReference>
<feature type="compositionally biased region" description="Polar residues" evidence="1">
    <location>
        <begin position="21"/>
        <end position="33"/>
    </location>
</feature>
<dbReference type="SUPFAM" id="SSF50346">
    <property type="entry name" value="PRC-barrel domain"/>
    <property type="match status" value="2"/>
</dbReference>
<dbReference type="PANTHER" id="PTHR36505">
    <property type="entry name" value="BLR1072 PROTEIN"/>
    <property type="match status" value="1"/>
</dbReference>
<feature type="region of interest" description="Disordered" evidence="1">
    <location>
        <begin position="21"/>
        <end position="80"/>
    </location>
</feature>
<dbReference type="InterPro" id="IPR027275">
    <property type="entry name" value="PRC-brl_dom"/>
</dbReference>
<dbReference type="OrthoDB" id="7876889at2"/>
<dbReference type="RefSeq" id="WP_089882621.1">
    <property type="nucleotide sequence ID" value="NZ_FNPF01000006.1"/>
</dbReference>
<evidence type="ECO:0000256" key="2">
    <source>
        <dbReference type="SAM" id="SignalP"/>
    </source>
</evidence>
<feature type="compositionally biased region" description="Low complexity" evidence="1">
    <location>
        <begin position="49"/>
        <end position="71"/>
    </location>
</feature>
<feature type="chain" id="PRO_5011730878" evidence="2">
    <location>
        <begin position="23"/>
        <end position="311"/>
    </location>
</feature>
<proteinExistence type="predicted"/>
<evidence type="ECO:0000256" key="1">
    <source>
        <dbReference type="SAM" id="MobiDB-lite"/>
    </source>
</evidence>
<keyword evidence="5" id="KW-1185">Reference proteome</keyword>
<feature type="signal peptide" evidence="2">
    <location>
        <begin position="1"/>
        <end position="22"/>
    </location>
</feature>
<keyword evidence="2" id="KW-0732">Signal</keyword>
<name>A0A1H3J4D4_9RHOB</name>